<proteinExistence type="predicted"/>
<dbReference type="InterPro" id="IPR045494">
    <property type="entry name" value="DUF6436"/>
</dbReference>
<evidence type="ECO:0000313" key="2">
    <source>
        <dbReference type="EMBL" id="AXR08171.1"/>
    </source>
</evidence>
<dbReference type="OrthoDB" id="8897581at2"/>
<dbReference type="RefSeq" id="WP_108566646.1">
    <property type="nucleotide sequence ID" value="NZ_CP031769.1"/>
</dbReference>
<dbReference type="AlphaFoldDB" id="A0A346NRL4"/>
<organism evidence="2 3">
    <name type="scientific">Salinimonas sediminis</name>
    <dbReference type="NCBI Taxonomy" id="2303538"/>
    <lineage>
        <taxon>Bacteria</taxon>
        <taxon>Pseudomonadati</taxon>
        <taxon>Pseudomonadota</taxon>
        <taxon>Gammaproteobacteria</taxon>
        <taxon>Alteromonadales</taxon>
        <taxon>Alteromonadaceae</taxon>
        <taxon>Alteromonas/Salinimonas group</taxon>
        <taxon>Salinimonas</taxon>
    </lineage>
</organism>
<protein>
    <submittedName>
        <fullName evidence="2">Thioredoxin</fullName>
    </submittedName>
</protein>
<dbReference type="KEGG" id="salm:D0Y50_18515"/>
<reference evidence="2 3" key="1">
    <citation type="submission" date="2018-08" db="EMBL/GenBank/DDBJ databases">
        <title>Salinimonas sediminis sp. nov., a piezophilic bacterium isolated from a deep-sea sediment sample from the New Britain Trench.</title>
        <authorList>
            <person name="Cao J."/>
        </authorList>
    </citation>
    <scope>NUCLEOTIDE SEQUENCE [LARGE SCALE GENOMIC DNA]</scope>
    <source>
        <strain evidence="2 3">N102</strain>
    </source>
</reference>
<feature type="domain" description="DUF6436" evidence="1">
    <location>
        <begin position="58"/>
        <end position="172"/>
    </location>
</feature>
<sequence length="173" mass="18708">MKAALGYVLIACWASALLGGMWLYSRTQLSEFDPALQLNSAAAEPGFDERVVEALIAAGATPGSVIHFARRQNCFCETLTQPHRQQLLSALAGFSAITLDPDNIAFLSAFLSHTPAVAVIDRQRRLRYLGPYAQGYGCMTGRTFVEAIISSVTTRYNPAAVVNSNATGCFCQR</sequence>
<dbReference type="Proteomes" id="UP000262073">
    <property type="component" value="Chromosome"/>
</dbReference>
<evidence type="ECO:0000313" key="3">
    <source>
        <dbReference type="Proteomes" id="UP000262073"/>
    </source>
</evidence>
<dbReference type="Pfam" id="PF20029">
    <property type="entry name" value="DUF6436"/>
    <property type="match status" value="1"/>
</dbReference>
<dbReference type="EMBL" id="CP031769">
    <property type="protein sequence ID" value="AXR08171.1"/>
    <property type="molecule type" value="Genomic_DNA"/>
</dbReference>
<gene>
    <name evidence="2" type="ORF">D0Y50_18515</name>
</gene>
<name>A0A346NRL4_9ALTE</name>
<accession>A0A346NRL4</accession>
<evidence type="ECO:0000259" key="1">
    <source>
        <dbReference type="Pfam" id="PF20029"/>
    </source>
</evidence>
<keyword evidence="3" id="KW-1185">Reference proteome</keyword>